<dbReference type="OrthoDB" id="5830766at2759"/>
<feature type="transmembrane region" description="Helical" evidence="6">
    <location>
        <begin position="89"/>
        <end position="113"/>
    </location>
</feature>
<gene>
    <name evidence="7 9" type="primary">srd-36</name>
    <name evidence="7" type="ORF">CELE_R04D3.6</name>
    <name evidence="9" type="ORF">R04D3.6</name>
</gene>
<sequence>MIAAEYRSLLFGIYPIFFFFTLIAQLFLLFLIVKHSPKSIHMLRIILGLTCIFQIVLAFSSFFTQIRFITTKKPIEMWSYGLCKHFEPWICYCFYQAEQLTALASGLTIYGTFFLKYRMVKGVQMSKFEILKTYFTFYCPFCLSFILVIIIVKTQTFSWEAQEQLRLVNLFLNNEDEYLVFAFLSFSKWPNTLNLIITSFCIFVVPVLSFHWRKRTLRQIYHQMENMSAPRQQLYKSFVMGLTIQCVLPYVFYIPIYTLYYYCLLTGEEILFLEFFLVLIPALPTLVDPIISIYFVTPFRRKLMRWVKKEREETRTTNAFTR</sequence>
<dbReference type="InterPro" id="IPR019421">
    <property type="entry name" value="7TM_GPCR_serpentine_rcpt_Srd"/>
</dbReference>
<dbReference type="PIR" id="T23900">
    <property type="entry name" value="T23900"/>
</dbReference>
<dbReference type="SMR" id="Q21714"/>
<protein>
    <submittedName>
        <fullName evidence="7">Serpentine Receptor, class D (Delta)</fullName>
    </submittedName>
</protein>
<name>Q21714_CAEEL</name>
<dbReference type="HOGENOM" id="CLU_057924_2_0_1"/>
<keyword evidence="3 6" id="KW-0812">Transmembrane</keyword>
<feature type="transmembrane region" description="Helical" evidence="6">
    <location>
        <begin position="134"/>
        <end position="152"/>
    </location>
</feature>
<evidence type="ECO:0000256" key="3">
    <source>
        <dbReference type="ARBA" id="ARBA00022692"/>
    </source>
</evidence>
<organism evidence="7 8">
    <name type="scientific">Caenorhabditis elegans</name>
    <dbReference type="NCBI Taxonomy" id="6239"/>
    <lineage>
        <taxon>Eukaryota</taxon>
        <taxon>Metazoa</taxon>
        <taxon>Ecdysozoa</taxon>
        <taxon>Nematoda</taxon>
        <taxon>Chromadorea</taxon>
        <taxon>Rhabditida</taxon>
        <taxon>Rhabditina</taxon>
        <taxon>Rhabditomorpha</taxon>
        <taxon>Rhabditoidea</taxon>
        <taxon>Rhabditidae</taxon>
        <taxon>Peloderinae</taxon>
        <taxon>Caenorhabditis</taxon>
    </lineage>
</organism>
<evidence type="ECO:0000256" key="2">
    <source>
        <dbReference type="ARBA" id="ARBA00009166"/>
    </source>
</evidence>
<dbReference type="CTD" id="187574"/>
<keyword evidence="7" id="KW-0675">Receptor</keyword>
<dbReference type="KEGG" id="cel:CELE_R04D3.6"/>
<dbReference type="FunCoup" id="Q21714">
    <property type="interactions" value="7"/>
</dbReference>
<dbReference type="WormBase" id="R04D3.6">
    <property type="protein sequence ID" value="CE06226"/>
    <property type="gene ID" value="WBGene00005114"/>
    <property type="gene designation" value="srd-36"/>
</dbReference>
<keyword evidence="5 6" id="KW-0472">Membrane</keyword>
<evidence type="ECO:0000256" key="6">
    <source>
        <dbReference type="SAM" id="Phobius"/>
    </source>
</evidence>
<evidence type="ECO:0000256" key="1">
    <source>
        <dbReference type="ARBA" id="ARBA00004141"/>
    </source>
</evidence>
<dbReference type="eggNOG" id="ENOG502THB0">
    <property type="taxonomic scope" value="Eukaryota"/>
</dbReference>
<dbReference type="InParanoid" id="Q21714"/>
<dbReference type="PhylomeDB" id="Q21714"/>
<keyword evidence="4 6" id="KW-1133">Transmembrane helix</keyword>
<keyword evidence="8" id="KW-1185">Reference proteome</keyword>
<dbReference type="GeneID" id="187574"/>
<dbReference type="RefSeq" id="NP_510212.1">
    <property type="nucleotide sequence ID" value="NM_077811.4"/>
</dbReference>
<feature type="transmembrane region" description="Helical" evidence="6">
    <location>
        <begin position="12"/>
        <end position="33"/>
    </location>
</feature>
<feature type="transmembrane region" description="Helical" evidence="6">
    <location>
        <begin position="270"/>
        <end position="296"/>
    </location>
</feature>
<evidence type="ECO:0000313" key="9">
    <source>
        <dbReference type="WormBase" id="R04D3.6"/>
    </source>
</evidence>
<accession>Q21714</accession>
<dbReference type="AlphaFoldDB" id="Q21714"/>
<dbReference type="EMBL" id="BX284606">
    <property type="protein sequence ID" value="CAA94164.1"/>
    <property type="molecule type" value="Genomic_DNA"/>
</dbReference>
<feature type="transmembrane region" description="Helical" evidence="6">
    <location>
        <begin position="193"/>
        <end position="213"/>
    </location>
</feature>
<proteinExistence type="inferred from homology"/>
<evidence type="ECO:0000313" key="7">
    <source>
        <dbReference type="EMBL" id="CAA94164.1"/>
    </source>
</evidence>
<evidence type="ECO:0000313" key="8">
    <source>
        <dbReference type="Proteomes" id="UP000001940"/>
    </source>
</evidence>
<evidence type="ECO:0000256" key="4">
    <source>
        <dbReference type="ARBA" id="ARBA00022989"/>
    </source>
</evidence>
<dbReference type="OMA" id="FEPWICY"/>
<dbReference type="AGR" id="WB:WBGene00005114"/>
<comment type="subcellular location">
    <subcellularLocation>
        <location evidence="1">Membrane</location>
        <topology evidence="1">Multi-pass membrane protein</topology>
    </subcellularLocation>
</comment>
<dbReference type="UCSC" id="R04D3.6">
    <property type="organism name" value="c. elegans"/>
</dbReference>
<evidence type="ECO:0000256" key="5">
    <source>
        <dbReference type="ARBA" id="ARBA00023136"/>
    </source>
</evidence>
<dbReference type="SUPFAM" id="SSF81321">
    <property type="entry name" value="Family A G protein-coupled receptor-like"/>
    <property type="match status" value="1"/>
</dbReference>
<dbReference type="PANTHER" id="PTHR22945">
    <property type="entry name" value="SERPENTINE RECEPTOR, CLASS D DELTA"/>
    <property type="match status" value="1"/>
</dbReference>
<dbReference type="GO" id="GO:0016020">
    <property type="term" value="C:membrane"/>
    <property type="evidence" value="ECO:0007669"/>
    <property type="project" value="UniProtKB-SubCell"/>
</dbReference>
<dbReference type="Proteomes" id="UP000001940">
    <property type="component" value="Chromosome X"/>
</dbReference>
<dbReference type="PANTHER" id="PTHR22945:SF11">
    <property type="entry name" value="SERPENTINE RECEPTOR, CLASS D (DELTA)"/>
    <property type="match status" value="1"/>
</dbReference>
<dbReference type="PaxDb" id="6239-R04D3.6"/>
<feature type="transmembrane region" description="Helical" evidence="6">
    <location>
        <begin position="234"/>
        <end position="258"/>
    </location>
</feature>
<feature type="transmembrane region" description="Helical" evidence="6">
    <location>
        <begin position="45"/>
        <end position="69"/>
    </location>
</feature>
<dbReference type="Pfam" id="PF10317">
    <property type="entry name" value="7TM_GPCR_Srd"/>
    <property type="match status" value="1"/>
</dbReference>
<dbReference type="InterPro" id="IPR050920">
    <property type="entry name" value="Nematode_rcpt-like_delta"/>
</dbReference>
<dbReference type="Bgee" id="WBGene00005114">
    <property type="expression patterns" value="Expressed in embryo"/>
</dbReference>
<dbReference type="Gene3D" id="1.20.1070.10">
    <property type="entry name" value="Rhodopsin 7-helix transmembrane proteins"/>
    <property type="match status" value="1"/>
</dbReference>
<comment type="similarity">
    <text evidence="2">Belongs to the nematode receptor-like protein srd family.</text>
</comment>
<reference evidence="7 8" key="1">
    <citation type="journal article" date="1998" name="Science">
        <title>Genome sequence of the nematode C. elegans: a platform for investigating biology.</title>
        <authorList>
            <consortium name="The C. elegans sequencing consortium"/>
            <person name="Sulson J.E."/>
            <person name="Waterston R."/>
        </authorList>
    </citation>
    <scope>NUCLEOTIDE SEQUENCE [LARGE SCALE GENOMIC DNA]</scope>
    <source>
        <strain evidence="7 8">Bristol N2</strain>
    </source>
</reference>